<protein>
    <recommendedName>
        <fullName evidence="12">Peptidase M50 domain-containing protein</fullName>
    </recommendedName>
</protein>
<dbReference type="InterPro" id="IPR008915">
    <property type="entry name" value="Peptidase_M50"/>
</dbReference>
<keyword evidence="5 11" id="KW-0812">Transmembrane</keyword>
<comment type="cofactor">
    <cofactor evidence="1">
        <name>Zn(2+)</name>
        <dbReference type="ChEBI" id="CHEBI:29105"/>
    </cofactor>
</comment>
<dbReference type="SUPFAM" id="SSF50156">
    <property type="entry name" value="PDZ domain-like"/>
    <property type="match status" value="1"/>
</dbReference>
<dbReference type="AlphaFoldDB" id="A0A2M8LBT0"/>
<dbReference type="GO" id="GO:0004222">
    <property type="term" value="F:metalloendopeptidase activity"/>
    <property type="evidence" value="ECO:0007669"/>
    <property type="project" value="InterPro"/>
</dbReference>
<evidence type="ECO:0000313" key="14">
    <source>
        <dbReference type="Proteomes" id="UP000228700"/>
    </source>
</evidence>
<keyword evidence="7" id="KW-0862">Zinc</keyword>
<evidence type="ECO:0000256" key="5">
    <source>
        <dbReference type="ARBA" id="ARBA00022692"/>
    </source>
</evidence>
<feature type="transmembrane region" description="Helical" evidence="11">
    <location>
        <begin position="291"/>
        <end position="316"/>
    </location>
</feature>
<dbReference type="InterPro" id="IPR004387">
    <property type="entry name" value="Pept_M50_Zn"/>
</dbReference>
<dbReference type="Gene3D" id="2.30.42.10">
    <property type="match status" value="1"/>
</dbReference>
<comment type="caution">
    <text evidence="13">The sequence shown here is derived from an EMBL/GenBank/DDBJ whole genome shotgun (WGS) entry which is preliminary data.</text>
</comment>
<comment type="subcellular location">
    <subcellularLocation>
        <location evidence="2">Membrane</location>
        <topology evidence="2">Multi-pass membrane protein</topology>
    </subcellularLocation>
</comment>
<evidence type="ECO:0000256" key="6">
    <source>
        <dbReference type="ARBA" id="ARBA00022801"/>
    </source>
</evidence>
<evidence type="ECO:0000256" key="2">
    <source>
        <dbReference type="ARBA" id="ARBA00004141"/>
    </source>
</evidence>
<dbReference type="EMBL" id="PFEQ01000013">
    <property type="protein sequence ID" value="PJE74078.1"/>
    <property type="molecule type" value="Genomic_DNA"/>
</dbReference>
<reference evidence="14" key="1">
    <citation type="submission" date="2017-09" db="EMBL/GenBank/DDBJ databases">
        <title>Depth-based differentiation of microbial function through sediment-hosted aquifers and enrichment of novel symbionts in the deep terrestrial subsurface.</title>
        <authorList>
            <person name="Probst A.J."/>
            <person name="Ladd B."/>
            <person name="Jarett J.K."/>
            <person name="Geller-Mcgrath D.E."/>
            <person name="Sieber C.M.K."/>
            <person name="Emerson J.B."/>
            <person name="Anantharaman K."/>
            <person name="Thomas B.C."/>
            <person name="Malmstrom R."/>
            <person name="Stieglmeier M."/>
            <person name="Klingl A."/>
            <person name="Woyke T."/>
            <person name="Ryan C.M."/>
            <person name="Banfield J.F."/>
        </authorList>
    </citation>
    <scope>NUCLEOTIDE SEQUENCE [LARGE SCALE GENOMIC DNA]</scope>
</reference>
<dbReference type="Pfam" id="PF02163">
    <property type="entry name" value="Peptidase_M50"/>
    <property type="match status" value="1"/>
</dbReference>
<dbReference type="InterPro" id="IPR036034">
    <property type="entry name" value="PDZ_sf"/>
</dbReference>
<keyword evidence="6" id="KW-0378">Hydrolase</keyword>
<dbReference type="GO" id="GO:0006508">
    <property type="term" value="P:proteolysis"/>
    <property type="evidence" value="ECO:0007669"/>
    <property type="project" value="UniProtKB-KW"/>
</dbReference>
<evidence type="ECO:0000256" key="3">
    <source>
        <dbReference type="ARBA" id="ARBA00007931"/>
    </source>
</evidence>
<dbReference type="Proteomes" id="UP000228700">
    <property type="component" value="Unassembled WGS sequence"/>
</dbReference>
<feature type="transmembrane region" description="Helical" evidence="11">
    <location>
        <begin position="337"/>
        <end position="359"/>
    </location>
</feature>
<keyword evidence="8 11" id="KW-1133">Transmembrane helix</keyword>
<evidence type="ECO:0000256" key="10">
    <source>
        <dbReference type="ARBA" id="ARBA00023136"/>
    </source>
</evidence>
<feature type="domain" description="Peptidase M50" evidence="12">
    <location>
        <begin position="6"/>
        <end position="353"/>
    </location>
</feature>
<evidence type="ECO:0000256" key="9">
    <source>
        <dbReference type="ARBA" id="ARBA00023049"/>
    </source>
</evidence>
<dbReference type="GO" id="GO:0016020">
    <property type="term" value="C:membrane"/>
    <property type="evidence" value="ECO:0007669"/>
    <property type="project" value="UniProtKB-SubCell"/>
</dbReference>
<accession>A0A2M8LBT0</accession>
<evidence type="ECO:0000256" key="8">
    <source>
        <dbReference type="ARBA" id="ARBA00022989"/>
    </source>
</evidence>
<comment type="similarity">
    <text evidence="3">Belongs to the peptidase M50B family.</text>
</comment>
<dbReference type="CDD" id="cd06163">
    <property type="entry name" value="S2P-M50_PDZ_RseP-like"/>
    <property type="match status" value="1"/>
</dbReference>
<evidence type="ECO:0000256" key="4">
    <source>
        <dbReference type="ARBA" id="ARBA00022670"/>
    </source>
</evidence>
<evidence type="ECO:0000259" key="12">
    <source>
        <dbReference type="Pfam" id="PF02163"/>
    </source>
</evidence>
<dbReference type="PANTHER" id="PTHR42837:SF2">
    <property type="entry name" value="MEMBRANE METALLOPROTEASE ARASP2, CHLOROPLASTIC-RELATED"/>
    <property type="match status" value="1"/>
</dbReference>
<gene>
    <name evidence="13" type="ORF">COV01_03190</name>
</gene>
<keyword evidence="9" id="KW-0482">Metalloprotease</keyword>
<evidence type="ECO:0000313" key="13">
    <source>
        <dbReference type="EMBL" id="PJE74078.1"/>
    </source>
</evidence>
<feature type="transmembrane region" description="Helical" evidence="11">
    <location>
        <begin position="91"/>
        <end position="112"/>
    </location>
</feature>
<proteinExistence type="inferred from homology"/>
<name>A0A2M8LBT0_9BACT</name>
<keyword evidence="4" id="KW-0645">Protease</keyword>
<keyword evidence="10 11" id="KW-0472">Membrane</keyword>
<evidence type="ECO:0000256" key="7">
    <source>
        <dbReference type="ARBA" id="ARBA00022833"/>
    </source>
</evidence>
<sequence>MSAIIFLIVLAILVLVHEFGHFFAAKRLGIRVDEFGLGFAPRMWGKKIGETIYSINWIPFGGFVRIFGETPNEENISGPESSRSFVNKPRWAQAIVLIAGIVMNVLFAWLLFTIALSSGLTTGVSEQNSQYIQNQRVIVTGISDDSPAMRAGIIPIDSISAIRSRGATTTVSSVEDIQTAVTDSSGGVVAFDLVRGDVEKKHVYLRVVPEQGLIEGKYAVGISMDMVGEAKLPVYRAFVEGGRLTWAIFTSIFSHLFTLMVDAVNGHADVSGVSGPVGIAGLVGDASRLGFVYLMSFTAFISLNLAVLNLIPFPALDGGRILFVLIEAIMRKPIKPSIANTINAIGFGILILLMLVVTYRDIARLF</sequence>
<organism evidence="13 14">
    <name type="scientific">Candidatus Taylorbacteria bacterium CG10_big_fil_rev_8_21_14_0_10_41_48</name>
    <dbReference type="NCBI Taxonomy" id="1975024"/>
    <lineage>
        <taxon>Bacteria</taxon>
        <taxon>Candidatus Tayloriibacteriota</taxon>
    </lineage>
</organism>
<dbReference type="PANTHER" id="PTHR42837">
    <property type="entry name" value="REGULATOR OF SIGMA-E PROTEASE RSEP"/>
    <property type="match status" value="1"/>
</dbReference>
<evidence type="ECO:0000256" key="1">
    <source>
        <dbReference type="ARBA" id="ARBA00001947"/>
    </source>
</evidence>
<evidence type="ECO:0000256" key="11">
    <source>
        <dbReference type="SAM" id="Phobius"/>
    </source>
</evidence>